<evidence type="ECO:0000313" key="3">
    <source>
        <dbReference type="EMBL" id="MBU8547014.1"/>
    </source>
</evidence>
<keyword evidence="4" id="KW-1185">Reference proteome</keyword>
<gene>
    <name evidence="3" type="ORF">JJQ90_25065</name>
</gene>
<protein>
    <submittedName>
        <fullName evidence="3">Uncharacterized protein</fullName>
    </submittedName>
</protein>
<proteinExistence type="predicted"/>
<dbReference type="EMBL" id="JAERQM010000011">
    <property type="protein sequence ID" value="MBU8547014.1"/>
    <property type="molecule type" value="Genomic_DNA"/>
</dbReference>
<comment type="caution">
    <text evidence="3">The sequence shown here is derived from an EMBL/GenBank/DDBJ whole genome shotgun (WGS) entry which is preliminary data.</text>
</comment>
<evidence type="ECO:0000313" key="4">
    <source>
        <dbReference type="Proteomes" id="UP000689967"/>
    </source>
</evidence>
<name>A0ABS6HE84_9PROT</name>
<feature type="region of interest" description="Disordered" evidence="1">
    <location>
        <begin position="174"/>
        <end position="229"/>
    </location>
</feature>
<dbReference type="RefSeq" id="WP_216879040.1">
    <property type="nucleotide sequence ID" value="NZ_JAERQM010000011.1"/>
</dbReference>
<feature type="chain" id="PRO_5045089504" evidence="2">
    <location>
        <begin position="23"/>
        <end position="229"/>
    </location>
</feature>
<feature type="compositionally biased region" description="Pro residues" evidence="1">
    <location>
        <begin position="207"/>
        <end position="221"/>
    </location>
</feature>
<reference evidence="3 4" key="1">
    <citation type="submission" date="2021-01" db="EMBL/GenBank/DDBJ databases">
        <title>Roseomonas sp. nov, a bacterium isolated from an oil production mixture in Yumen Oilfield.</title>
        <authorList>
            <person name="Wu D."/>
        </authorList>
    </citation>
    <scope>NUCLEOTIDE SEQUENCE [LARGE SCALE GENOMIC DNA]</scope>
    <source>
        <strain evidence="3 4">ROY-5-3</strain>
    </source>
</reference>
<sequence>MRLRGWLVGLVLGLGLAPAAEANQIWSRVSGQWTVKLFQAQGDRAWCSWDTRFQTSRRTVSFMLNNRGLHLFIGAPDMRLDRLRGQRAAVVVGGQAYPVTFTFGDFNARTNLGGAAGVITAESRAMRGFIEAFARATSAEIRFASGVNWAVGLRGTRASLAHMAACVSEMRQRNGGGFDMDPSARDPGALDPSARPVPPGGGLDPTAPGPGPDPVPAPRPAPGLGQPKG</sequence>
<evidence type="ECO:0000256" key="2">
    <source>
        <dbReference type="SAM" id="SignalP"/>
    </source>
</evidence>
<organism evidence="3 4">
    <name type="scientific">Falsiroseomonas oleicola</name>
    <dbReference type="NCBI Taxonomy" id="2801474"/>
    <lineage>
        <taxon>Bacteria</taxon>
        <taxon>Pseudomonadati</taxon>
        <taxon>Pseudomonadota</taxon>
        <taxon>Alphaproteobacteria</taxon>
        <taxon>Acetobacterales</taxon>
        <taxon>Roseomonadaceae</taxon>
        <taxon>Falsiroseomonas</taxon>
    </lineage>
</organism>
<evidence type="ECO:0000256" key="1">
    <source>
        <dbReference type="SAM" id="MobiDB-lite"/>
    </source>
</evidence>
<feature type="signal peptide" evidence="2">
    <location>
        <begin position="1"/>
        <end position="22"/>
    </location>
</feature>
<accession>A0ABS6HE84</accession>
<keyword evidence="2" id="KW-0732">Signal</keyword>
<dbReference type="Proteomes" id="UP000689967">
    <property type="component" value="Unassembled WGS sequence"/>
</dbReference>